<dbReference type="InterPro" id="IPR007076">
    <property type="entry name" value="TfoX_N"/>
</dbReference>
<dbReference type="RefSeq" id="WP_317844340.1">
    <property type="nucleotide sequence ID" value="NZ_CP126170.1"/>
</dbReference>
<evidence type="ECO:0000313" key="3">
    <source>
        <dbReference type="Proteomes" id="UP001302020"/>
    </source>
</evidence>
<evidence type="ECO:0000259" key="1">
    <source>
        <dbReference type="Pfam" id="PF04993"/>
    </source>
</evidence>
<sequence length="100" mass="10873">MLRDTLGAQRDLTEKPMFGGWAWLLHGHLLCGARDDGVLVRLGKGHDAWALAIPGIVPMLSRGRAMAGWVRVASETFADDALAARLLREAIAFVQTLPPK</sequence>
<evidence type="ECO:0000313" key="2">
    <source>
        <dbReference type="EMBL" id="WOS41143.1"/>
    </source>
</evidence>
<protein>
    <submittedName>
        <fullName evidence="2">TfoX/Sxy family protein</fullName>
    </submittedName>
</protein>
<keyword evidence="3" id="KW-1185">Reference proteome</keyword>
<dbReference type="SUPFAM" id="SSF159894">
    <property type="entry name" value="YgaC/TfoX-N like"/>
    <property type="match status" value="1"/>
</dbReference>
<gene>
    <name evidence="2" type="ORF">QN243_01260</name>
</gene>
<proteinExistence type="predicted"/>
<accession>A0ABZ0JP54</accession>
<dbReference type="EMBL" id="CP126172">
    <property type="protein sequence ID" value="WOS41143.1"/>
    <property type="molecule type" value="Genomic_DNA"/>
</dbReference>
<name>A0ABZ0JP54_9XANT</name>
<organism evidence="2 3">
    <name type="scientific">Xanthomonas rydalmerensis</name>
    <dbReference type="NCBI Taxonomy" id="3046274"/>
    <lineage>
        <taxon>Bacteria</taxon>
        <taxon>Pseudomonadati</taxon>
        <taxon>Pseudomonadota</taxon>
        <taxon>Gammaproteobacteria</taxon>
        <taxon>Lysobacterales</taxon>
        <taxon>Lysobacteraceae</taxon>
        <taxon>Xanthomonas</taxon>
    </lineage>
</organism>
<feature type="domain" description="TfoX N-terminal" evidence="1">
    <location>
        <begin position="6"/>
        <end position="93"/>
    </location>
</feature>
<reference evidence="2 3" key="1">
    <citation type="submission" date="2023-05" db="EMBL/GenBank/DDBJ databases">
        <title>Xanthomonas rydalmerenesis sp. nov., a novel Xanthomonas species isolated from Fragaria x ananassa.</title>
        <authorList>
            <person name="McKnight D.J.E."/>
            <person name="Wong-Bajracharya J."/>
            <person name="Okoh E.B."/>
            <person name="Snijders F."/>
            <person name="Lidbetter F."/>
            <person name="Webster J."/>
            <person name="Djordjevic S.P."/>
            <person name="Bogema D.R."/>
            <person name="Chapman T.A."/>
        </authorList>
    </citation>
    <scope>NUCLEOTIDE SEQUENCE [LARGE SCALE GENOMIC DNA]</scope>
    <source>
        <strain evidence="2 3">DAR34883</strain>
    </source>
</reference>
<dbReference type="Pfam" id="PF04993">
    <property type="entry name" value="TfoX_N"/>
    <property type="match status" value="1"/>
</dbReference>
<dbReference type="Proteomes" id="UP001302020">
    <property type="component" value="Chromosome"/>
</dbReference>